<name>A0A1E3H6F2_9HYPH</name>
<evidence type="ECO:0000313" key="2">
    <source>
        <dbReference type="Proteomes" id="UP000094622"/>
    </source>
</evidence>
<sequence>MDIRGLSSDAVWDHENAFYWFSPPSRIAKQLAHWELYKRIVGLPGHVVELGVYKAASLIRWCTFREMLENAHARKVIGFDAFGAFPVAGDARPEDVDFVKRFEAAGATACRGTKWRRSSPPSVSTTWTLRPAT</sequence>
<evidence type="ECO:0000313" key="1">
    <source>
        <dbReference type="EMBL" id="ODN71918.1"/>
    </source>
</evidence>
<reference evidence="1 2" key="1">
    <citation type="submission" date="2016-07" db="EMBL/GenBank/DDBJ databases">
        <title>Draft Genome Sequence of Methylobrevis pamukkalensis PK2.</title>
        <authorList>
            <person name="Vasilenko O.V."/>
            <person name="Doronina N.V."/>
            <person name="Shmareva M.N."/>
            <person name="Tarlachkov S.V."/>
            <person name="Mustakhimov I."/>
            <person name="Trotsenko Y.A."/>
        </authorList>
    </citation>
    <scope>NUCLEOTIDE SEQUENCE [LARGE SCALE GENOMIC DNA]</scope>
    <source>
        <strain evidence="1 2">PK2</strain>
    </source>
</reference>
<gene>
    <name evidence="1" type="ORF">A6302_00750</name>
</gene>
<dbReference type="RefSeq" id="WP_210183254.1">
    <property type="nucleotide sequence ID" value="NZ_MCRJ01000011.1"/>
</dbReference>
<comment type="caution">
    <text evidence="1">The sequence shown here is derived from an EMBL/GenBank/DDBJ whole genome shotgun (WGS) entry which is preliminary data.</text>
</comment>
<organism evidence="1 2">
    <name type="scientific">Methylobrevis pamukkalensis</name>
    <dbReference type="NCBI Taxonomy" id="1439726"/>
    <lineage>
        <taxon>Bacteria</taxon>
        <taxon>Pseudomonadati</taxon>
        <taxon>Pseudomonadota</taxon>
        <taxon>Alphaproteobacteria</taxon>
        <taxon>Hyphomicrobiales</taxon>
        <taxon>Pleomorphomonadaceae</taxon>
        <taxon>Methylobrevis</taxon>
    </lineage>
</organism>
<proteinExistence type="predicted"/>
<dbReference type="EMBL" id="MCRJ01000011">
    <property type="protein sequence ID" value="ODN71918.1"/>
    <property type="molecule type" value="Genomic_DNA"/>
</dbReference>
<accession>A0A1E3H6F2</accession>
<dbReference type="InterPro" id="IPR029063">
    <property type="entry name" value="SAM-dependent_MTases_sf"/>
</dbReference>
<keyword evidence="2" id="KW-1185">Reference proteome</keyword>
<protein>
    <submittedName>
        <fullName evidence="1">Uncharacterized protein</fullName>
    </submittedName>
</protein>
<dbReference type="Proteomes" id="UP000094622">
    <property type="component" value="Unassembled WGS sequence"/>
</dbReference>
<dbReference type="Gene3D" id="3.40.50.150">
    <property type="entry name" value="Vaccinia Virus protein VP39"/>
    <property type="match status" value="1"/>
</dbReference>
<dbReference type="AlphaFoldDB" id="A0A1E3H6F2"/>